<dbReference type="KEGG" id="scs:Sta7437_4694"/>
<evidence type="ECO:0000313" key="1">
    <source>
        <dbReference type="EMBL" id="AFZ38144.1"/>
    </source>
</evidence>
<name>K9Y1E6_STAC7</name>
<dbReference type="AlphaFoldDB" id="K9Y1E6"/>
<organism evidence="1 2">
    <name type="scientific">Stanieria cyanosphaera (strain ATCC 29371 / PCC 7437)</name>
    <dbReference type="NCBI Taxonomy" id="111780"/>
    <lineage>
        <taxon>Bacteria</taxon>
        <taxon>Bacillati</taxon>
        <taxon>Cyanobacteriota</taxon>
        <taxon>Cyanophyceae</taxon>
        <taxon>Pleurocapsales</taxon>
        <taxon>Dermocarpellaceae</taxon>
        <taxon>Stanieria</taxon>
    </lineage>
</organism>
<dbReference type="HOGENOM" id="CLU_1843894_0_0_3"/>
<keyword evidence="2" id="KW-1185">Reference proteome</keyword>
<gene>
    <name evidence="1" type="ordered locus">Sta7437_4694</name>
</gene>
<keyword evidence="1" id="KW-0614">Plasmid</keyword>
<protein>
    <submittedName>
        <fullName evidence="1">Uncharacterized protein</fullName>
    </submittedName>
</protein>
<dbReference type="EMBL" id="CP003654">
    <property type="protein sequence ID" value="AFZ38144.1"/>
    <property type="molecule type" value="Genomic_DNA"/>
</dbReference>
<reference evidence="2" key="1">
    <citation type="journal article" date="2013" name="Proc. Natl. Acad. Sci. U.S.A.">
        <title>Improving the coverage of the cyanobacterial phylum using diversity-driven genome sequencing.</title>
        <authorList>
            <person name="Shih P.M."/>
            <person name="Wu D."/>
            <person name="Latifi A."/>
            <person name="Axen S.D."/>
            <person name="Fewer D.P."/>
            <person name="Talla E."/>
            <person name="Calteau A."/>
            <person name="Cai F."/>
            <person name="Tandeau de Marsac N."/>
            <person name="Rippka R."/>
            <person name="Herdman M."/>
            <person name="Sivonen K."/>
            <person name="Coursin T."/>
            <person name="Laurent T."/>
            <person name="Goodwin L."/>
            <person name="Nolan M."/>
            <person name="Davenport K.W."/>
            <person name="Han C.S."/>
            <person name="Rubin E.M."/>
            <person name="Eisen J.A."/>
            <person name="Woyke T."/>
            <person name="Gugger M."/>
            <person name="Kerfeld C.A."/>
        </authorList>
    </citation>
    <scope>NUCLEOTIDE SEQUENCE [LARGE SCALE GENOMIC DNA]</scope>
    <source>
        <strain evidence="2">ATCC 29371 / PCC 7437</strain>
        <plasmid evidence="2">Plasmid pSTA7437.01</plasmid>
    </source>
</reference>
<geneLocation type="plasmid" evidence="1 2">
    <name>pSTA7437.01</name>
</geneLocation>
<dbReference type="Proteomes" id="UP000010473">
    <property type="component" value="Plasmid pSTA7437.01"/>
</dbReference>
<accession>K9Y1E6</accession>
<sequence>MDSYFAVGIVFSPSDNHGMSLSPTYLLVRAYQGRLALYNITRFSRYLRLRSSFHCFPLAPKQVTFLFLATFSTCFPRISLLTLHVAYRVFIRGFLYEGMGRKTHKELFSRIKLSVQVTPKNIVLLTFDNFAALYVQPYL</sequence>
<evidence type="ECO:0000313" key="2">
    <source>
        <dbReference type="Proteomes" id="UP000010473"/>
    </source>
</evidence>
<proteinExistence type="predicted"/>